<name>A0A3S3A6K6_9NOCA</name>
<dbReference type="SUPFAM" id="SSF51556">
    <property type="entry name" value="Metallo-dependent hydrolases"/>
    <property type="match status" value="1"/>
</dbReference>
<dbReference type="InterPro" id="IPR046249">
    <property type="entry name" value="DUF6282"/>
</dbReference>
<evidence type="ECO:0008006" key="3">
    <source>
        <dbReference type="Google" id="ProtNLM"/>
    </source>
</evidence>
<dbReference type="AlphaFoldDB" id="A0A3S3A6K6"/>
<proteinExistence type="predicted"/>
<comment type="caution">
    <text evidence="1">The sequence shown here is derived from an EMBL/GenBank/DDBJ whole genome shotgun (WGS) entry which is preliminary data.</text>
</comment>
<organism evidence="1 2">
    <name type="scientific">Rhodococcus xishaensis</name>
    <dbReference type="NCBI Taxonomy" id="2487364"/>
    <lineage>
        <taxon>Bacteria</taxon>
        <taxon>Bacillati</taxon>
        <taxon>Actinomycetota</taxon>
        <taxon>Actinomycetes</taxon>
        <taxon>Mycobacteriales</taxon>
        <taxon>Nocardiaceae</taxon>
        <taxon>Rhodococcus</taxon>
    </lineage>
</organism>
<reference evidence="1 2" key="1">
    <citation type="submission" date="2018-11" db="EMBL/GenBank/DDBJ databases">
        <title>Rhodococcus spongicola sp. nov. and Rhodococcus xishaensis sp. nov. from marine sponges.</title>
        <authorList>
            <person name="Li L."/>
            <person name="Lin H.W."/>
        </authorList>
    </citation>
    <scope>NUCLEOTIDE SEQUENCE [LARGE SCALE GENOMIC DNA]</scope>
    <source>
        <strain evidence="1 2">LHW51113</strain>
    </source>
</reference>
<evidence type="ECO:0000313" key="2">
    <source>
        <dbReference type="Proteomes" id="UP000283479"/>
    </source>
</evidence>
<sequence>MFDLHVHTAPDVWERSGDDTQTLRWYADAGFSGCVLKGHYDGTAGRAQAASDGLGLKVYGGQALNHHVGGINPAAVAAALMMGARVIWMPTADAHTQHAAGLPRLCCARTSLDAATYAIPPVDDSVEDRVLQVLDLIAEADAVLATGHLSTEEVAWLIPAARGAGVRRLLLTHPSYTVPAMSAHEAAAFTEQGAFAEITAFQLLHQRGMDAAQLAALVRTIGYERTVLSSDAGQPDTPPPPEALLMLIDALSAEGLDRGALSDCASDIPETLVTP</sequence>
<dbReference type="Proteomes" id="UP000283479">
    <property type="component" value="Unassembled WGS sequence"/>
</dbReference>
<dbReference type="InterPro" id="IPR032466">
    <property type="entry name" value="Metal_Hydrolase"/>
</dbReference>
<protein>
    <recommendedName>
        <fullName evidence="3">Cytosolic protein</fullName>
    </recommendedName>
</protein>
<gene>
    <name evidence="1" type="ORF">EGT50_15590</name>
</gene>
<evidence type="ECO:0000313" key="1">
    <source>
        <dbReference type="EMBL" id="RVW00749.1"/>
    </source>
</evidence>
<dbReference type="RefSeq" id="WP_127955542.1">
    <property type="nucleotide sequence ID" value="NZ_RKLO01000006.1"/>
</dbReference>
<dbReference type="EMBL" id="RKLO01000006">
    <property type="protein sequence ID" value="RVW00749.1"/>
    <property type="molecule type" value="Genomic_DNA"/>
</dbReference>
<dbReference type="OrthoDB" id="9789440at2"/>
<accession>A0A3S3A6K6</accession>
<keyword evidence="2" id="KW-1185">Reference proteome</keyword>
<dbReference type="Pfam" id="PF19799">
    <property type="entry name" value="DUF6282"/>
    <property type="match status" value="1"/>
</dbReference>